<evidence type="ECO:0000256" key="2">
    <source>
        <dbReference type="ARBA" id="ARBA00022670"/>
    </source>
</evidence>
<keyword evidence="10" id="KW-1185">Reference proteome</keyword>
<dbReference type="InterPro" id="IPR034164">
    <property type="entry name" value="Pepsin-like_dom"/>
</dbReference>
<feature type="disulfide bond" evidence="6">
    <location>
        <begin position="152"/>
        <end position="158"/>
    </location>
</feature>
<evidence type="ECO:0000256" key="1">
    <source>
        <dbReference type="ARBA" id="ARBA00007447"/>
    </source>
</evidence>
<dbReference type="GO" id="GO:0004190">
    <property type="term" value="F:aspartic-type endopeptidase activity"/>
    <property type="evidence" value="ECO:0007669"/>
    <property type="project" value="UniProtKB-KW"/>
</dbReference>
<keyword evidence="2 7" id="KW-0645">Protease</keyword>
<evidence type="ECO:0000313" key="9">
    <source>
        <dbReference type="EMBL" id="KUI55239.1"/>
    </source>
</evidence>
<feature type="active site" evidence="5">
    <location>
        <position position="139"/>
    </location>
</feature>
<comment type="similarity">
    <text evidence="1 7">Belongs to the peptidase A1 family.</text>
</comment>
<dbReference type="InterPro" id="IPR021109">
    <property type="entry name" value="Peptidase_aspartic_dom_sf"/>
</dbReference>
<keyword evidence="6" id="KW-1015">Disulfide bond</keyword>
<keyword evidence="4 7" id="KW-0378">Hydrolase</keyword>
<feature type="active site" evidence="5">
    <location>
        <position position="320"/>
    </location>
</feature>
<protein>
    <submittedName>
        <fullName evidence="9">Cathepsin E</fullName>
    </submittedName>
</protein>
<evidence type="ECO:0000256" key="7">
    <source>
        <dbReference type="RuleBase" id="RU000454"/>
    </source>
</evidence>
<dbReference type="OrthoDB" id="660550at2759"/>
<dbReference type="STRING" id="694573.A0A194UUE7"/>
<evidence type="ECO:0000256" key="4">
    <source>
        <dbReference type="ARBA" id="ARBA00022801"/>
    </source>
</evidence>
<evidence type="ECO:0000313" key="10">
    <source>
        <dbReference type="Proteomes" id="UP000078576"/>
    </source>
</evidence>
<keyword evidence="3 7" id="KW-0064">Aspartyl protease</keyword>
<evidence type="ECO:0000259" key="8">
    <source>
        <dbReference type="PROSITE" id="PS51767"/>
    </source>
</evidence>
<dbReference type="PANTHER" id="PTHR47966:SF51">
    <property type="entry name" value="BETA-SITE APP-CLEAVING ENZYME, ISOFORM A-RELATED"/>
    <property type="match status" value="1"/>
</dbReference>
<dbReference type="SUPFAM" id="SSF50630">
    <property type="entry name" value="Acid proteases"/>
    <property type="match status" value="1"/>
</dbReference>
<dbReference type="AlphaFoldDB" id="A0A194UUE7"/>
<name>A0A194UUE7_CYTMA</name>
<proteinExistence type="inferred from homology"/>
<dbReference type="InterPro" id="IPR033121">
    <property type="entry name" value="PEPTIDASE_A1"/>
</dbReference>
<accession>A0A194UUE7</accession>
<dbReference type="PANTHER" id="PTHR47966">
    <property type="entry name" value="BETA-SITE APP-CLEAVING ENZYME, ISOFORM A-RELATED"/>
    <property type="match status" value="1"/>
</dbReference>
<dbReference type="GO" id="GO:0006508">
    <property type="term" value="P:proteolysis"/>
    <property type="evidence" value="ECO:0007669"/>
    <property type="project" value="UniProtKB-KW"/>
</dbReference>
<dbReference type="PROSITE" id="PS00141">
    <property type="entry name" value="ASP_PROTEASE"/>
    <property type="match status" value="2"/>
</dbReference>
<dbReference type="Gene3D" id="2.40.70.10">
    <property type="entry name" value="Acid Proteases"/>
    <property type="match status" value="2"/>
</dbReference>
<dbReference type="CDD" id="cd05471">
    <property type="entry name" value="pepsin_like"/>
    <property type="match status" value="1"/>
</dbReference>
<feature type="domain" description="Peptidase A1" evidence="8">
    <location>
        <begin position="118"/>
        <end position="456"/>
    </location>
</feature>
<dbReference type="EMBL" id="KN714679">
    <property type="protein sequence ID" value="KUI55239.1"/>
    <property type="molecule type" value="Genomic_DNA"/>
</dbReference>
<dbReference type="PROSITE" id="PS51767">
    <property type="entry name" value="PEPTIDASE_A1"/>
    <property type="match status" value="1"/>
</dbReference>
<evidence type="ECO:0000256" key="3">
    <source>
        <dbReference type="ARBA" id="ARBA00022750"/>
    </source>
</evidence>
<reference evidence="10" key="1">
    <citation type="submission" date="2014-12" db="EMBL/GenBank/DDBJ databases">
        <title>Genome Sequence of Valsa Canker Pathogens Uncovers a Specific Adaption of Colonization on Woody Bark.</title>
        <authorList>
            <person name="Yin Z."/>
            <person name="Liu H."/>
            <person name="Gao X."/>
            <person name="Li Z."/>
            <person name="Song N."/>
            <person name="Ke X."/>
            <person name="Dai Q."/>
            <person name="Wu Y."/>
            <person name="Sun Y."/>
            <person name="Xu J.-R."/>
            <person name="Kang Z.K."/>
            <person name="Wang L."/>
            <person name="Huang L."/>
        </authorList>
    </citation>
    <scope>NUCLEOTIDE SEQUENCE [LARGE SCALE GENOMIC DNA]</scope>
    <source>
        <strain evidence="10">SXYL134</strain>
    </source>
</reference>
<organism evidence="9 10">
    <name type="scientific">Cytospora mali</name>
    <name type="common">Apple Valsa canker fungus</name>
    <name type="synonym">Valsa mali</name>
    <dbReference type="NCBI Taxonomy" id="578113"/>
    <lineage>
        <taxon>Eukaryota</taxon>
        <taxon>Fungi</taxon>
        <taxon>Dikarya</taxon>
        <taxon>Ascomycota</taxon>
        <taxon>Pezizomycotina</taxon>
        <taxon>Sordariomycetes</taxon>
        <taxon>Sordariomycetidae</taxon>
        <taxon>Diaporthales</taxon>
        <taxon>Cytosporaceae</taxon>
        <taxon>Cytospora</taxon>
    </lineage>
</organism>
<dbReference type="InterPro" id="IPR001969">
    <property type="entry name" value="Aspartic_peptidase_AS"/>
</dbReference>
<evidence type="ECO:0000256" key="6">
    <source>
        <dbReference type="PIRSR" id="PIRSR601461-2"/>
    </source>
</evidence>
<dbReference type="InterPro" id="IPR001461">
    <property type="entry name" value="Aspartic_peptidase_A1"/>
</dbReference>
<evidence type="ECO:0000256" key="5">
    <source>
        <dbReference type="PIRSR" id="PIRSR601461-1"/>
    </source>
</evidence>
<dbReference type="FunFam" id="2.40.70.10:FF:000115">
    <property type="entry name" value="Lysosomal aspartic protease"/>
    <property type="match status" value="1"/>
</dbReference>
<dbReference type="PRINTS" id="PR00792">
    <property type="entry name" value="PEPSIN"/>
</dbReference>
<dbReference type="Proteomes" id="UP000078576">
    <property type="component" value="Unassembled WGS sequence"/>
</dbReference>
<dbReference type="Pfam" id="PF00026">
    <property type="entry name" value="Asp"/>
    <property type="match status" value="1"/>
</dbReference>
<sequence>MGNEEVLKAVPDLPWEAVPGLSLANRYLSIQPDVRDEISPLGKKHMLTRDSGAANVPGILASLNSTLVKYGKQPLPYYEPVAQQQAEQAAERRKKKAKRQSNEVLTDQYVSPSEDAAYYGPVTIGASDGSPQTFELIFDTGSSDVWVPGPDCGVLKGCVHSTKYDEGGTDLGTTTSITYGSGSTSGENYMDDVTVAGLTSPNQTLISVTTAAGFEEIDADGICGMAFSSIAQDNGTTFFENLIAAGTVDTDEFGFYLGRLASGTEDDSEMTLGGRDSTKYTGSFTTVPVTSETYWQVALDNVKVDGSVAGKSTKGQAAIDTGTTVVLAPTTAAKEIMNKIPSTFGIPLEGEVIYVYPCNTSDSYIPSITFAGTSFQINPLDFNIGPLEEDDVDMLVLGNKTLATEVSSKLSLEDYCIAGFMGGDISTTENLYVVGDTFIKNWYTVMSYTASNGSPAVLFSPNIDNDTS</sequence>
<gene>
    <name evidence="9" type="ORF">VP1G_02680</name>
</gene>